<dbReference type="RefSeq" id="WP_204603299.1">
    <property type="nucleotide sequence ID" value="NZ_JBHSED010000005.1"/>
</dbReference>
<sequence length="484" mass="55211">MSIQSKELTDEEKYFLLQLSYVDLVSAVDYQERNLTILQALNSAKAVRTEDKDQIERIDALLKSYPELIRKHGGLEDIRIIGYENHNQHGDVTHQTRTGFVGYALEDASGDRGFLYRGSEMESWVDWTDNAESGITGASMQVRQANEFFEKYSQDEGGRPLDGISYSLYGHSKGNNLASEVFVNHLDLDINAYSVNGQPIYWFDLTEEQKAALRGESYQFIIHEGDFVSGLGYVDYVDTVVNLKEQFHERIGESGWNVFMDPHGLTTIEFNEAGGFASTQDPDILSRQLVNAGVTVLIVSSRNLYKLFTNQADFGMWKDMGMASYHFVIDSMKVLWKAAWNSEPMERIKTVVRNALSDAKTWFVEHWERFSDWFDSFASSVKSFFSGFFGGASSPTLPEVMTVDTGMLRRLASRLQAVQVKIDSVDRRLDRLAGMADLEDKLSYYWLGLRVGYDYELKRCADYLVQTADRIDDCERMIVQRAYS</sequence>
<dbReference type="Proteomes" id="UP001595755">
    <property type="component" value="Unassembled WGS sequence"/>
</dbReference>
<reference evidence="2" key="1">
    <citation type="journal article" date="2019" name="Int. J. Syst. Evol. Microbiol.">
        <title>The Global Catalogue of Microorganisms (GCM) 10K type strain sequencing project: providing services to taxonomists for standard genome sequencing and annotation.</title>
        <authorList>
            <consortium name="The Broad Institute Genomics Platform"/>
            <consortium name="The Broad Institute Genome Sequencing Center for Infectious Disease"/>
            <person name="Wu L."/>
            <person name="Ma J."/>
        </authorList>
    </citation>
    <scope>NUCLEOTIDE SEQUENCE [LARGE SCALE GENOMIC DNA]</scope>
    <source>
        <strain evidence="2">CGMCC 4.1641</strain>
    </source>
</reference>
<comment type="caution">
    <text evidence="1">The sequence shown here is derived from an EMBL/GenBank/DDBJ whole genome shotgun (WGS) entry which is preliminary data.</text>
</comment>
<evidence type="ECO:0000313" key="1">
    <source>
        <dbReference type="EMBL" id="MFC4302834.1"/>
    </source>
</evidence>
<name>A0ABV8S8R8_9BACL</name>
<dbReference type="EMBL" id="JBHSED010000005">
    <property type="protein sequence ID" value="MFC4302834.1"/>
    <property type="molecule type" value="Genomic_DNA"/>
</dbReference>
<organism evidence="1 2">
    <name type="scientific">Cohnella boryungensis</name>
    <dbReference type="NCBI Taxonomy" id="768479"/>
    <lineage>
        <taxon>Bacteria</taxon>
        <taxon>Bacillati</taxon>
        <taxon>Bacillota</taxon>
        <taxon>Bacilli</taxon>
        <taxon>Bacillales</taxon>
        <taxon>Paenibacillaceae</taxon>
        <taxon>Cohnella</taxon>
    </lineage>
</organism>
<proteinExistence type="predicted"/>
<protein>
    <submittedName>
        <fullName evidence="1">DUF2974 domain-containing protein</fullName>
    </submittedName>
</protein>
<evidence type="ECO:0000313" key="2">
    <source>
        <dbReference type="Proteomes" id="UP001595755"/>
    </source>
</evidence>
<gene>
    <name evidence="1" type="ORF">ACFO1S_05175</name>
</gene>
<keyword evidence="2" id="KW-1185">Reference proteome</keyword>
<accession>A0ABV8S8R8</accession>